<dbReference type="EMBL" id="AMCI01004054">
    <property type="protein sequence ID" value="EJW98893.1"/>
    <property type="molecule type" value="Genomic_DNA"/>
</dbReference>
<dbReference type="AlphaFoldDB" id="J9FWI0"/>
<name>J9FWI0_9ZZZZ</name>
<accession>J9FWI0</accession>
<organism evidence="1">
    <name type="scientific">gut metagenome</name>
    <dbReference type="NCBI Taxonomy" id="749906"/>
    <lineage>
        <taxon>unclassified sequences</taxon>
        <taxon>metagenomes</taxon>
        <taxon>organismal metagenomes</taxon>
    </lineage>
</organism>
<gene>
    <name evidence="1" type="ORF">EVA_13001</name>
</gene>
<sequence>MKWTTLNSANPWLKPSAKIQTMNSMTTWFQTFRLLTPTSSIGTTTNIWKMVPRM</sequence>
<reference evidence="1" key="1">
    <citation type="journal article" date="2012" name="PLoS ONE">
        <title>Gene sets for utilization of primary and secondary nutrition supplies in the distal gut of endangered iberian lynx.</title>
        <authorList>
            <person name="Alcaide M."/>
            <person name="Messina E."/>
            <person name="Richter M."/>
            <person name="Bargiela R."/>
            <person name="Peplies J."/>
            <person name="Huws S.A."/>
            <person name="Newbold C.J."/>
            <person name="Golyshin P.N."/>
            <person name="Simon M.A."/>
            <person name="Lopez G."/>
            <person name="Yakimov M.M."/>
            <person name="Ferrer M."/>
        </authorList>
    </citation>
    <scope>NUCLEOTIDE SEQUENCE</scope>
</reference>
<protein>
    <submittedName>
        <fullName evidence="1">Uncharacterized protein</fullName>
    </submittedName>
</protein>
<comment type="caution">
    <text evidence="1">The sequence shown here is derived from an EMBL/GenBank/DDBJ whole genome shotgun (WGS) entry which is preliminary data.</text>
</comment>
<evidence type="ECO:0000313" key="1">
    <source>
        <dbReference type="EMBL" id="EJW98893.1"/>
    </source>
</evidence>
<proteinExistence type="predicted"/>